<gene>
    <name evidence="2" type="primary">Dyak\GE27595</name>
    <name evidence="2" type="synonym">GE27595</name>
    <name evidence="2" type="ORF">Dyak_GE27595</name>
</gene>
<dbReference type="SUPFAM" id="SSF57625">
    <property type="entry name" value="Invertebrate chitin-binding proteins"/>
    <property type="match status" value="2"/>
</dbReference>
<dbReference type="GO" id="GO:0005576">
    <property type="term" value="C:extracellular region"/>
    <property type="evidence" value="ECO:0007669"/>
    <property type="project" value="InterPro"/>
</dbReference>
<dbReference type="InterPro" id="IPR002557">
    <property type="entry name" value="Chitin-bd_dom"/>
</dbReference>
<feature type="domain" description="Chitin-binding type-2" evidence="1">
    <location>
        <begin position="51"/>
        <end position="110"/>
    </location>
</feature>
<dbReference type="OrthoDB" id="6020543at2759"/>
<sequence>RIDHNAYPLYPLVYVTHSLSQIYNALTGQCAYSSTGACSRVTGIPLSDGATVSCATNGDKTPDATVCGKYYVCTNKVNVATYCETGYYFDVKTFTCRTRQLAVPVEGCNRCQYATTMFVNAVNSDNCSTYYYCNKEGQATLNTCPDDTFFNESAQGCAPDENLETYVENNGACYGATASDSESTTPSTE</sequence>
<feature type="non-terminal residue" evidence="2">
    <location>
        <position position="1"/>
    </location>
</feature>
<reference evidence="2 3" key="1">
    <citation type="journal article" date="2007" name="Nature">
        <title>Evolution of genes and genomes on the Drosophila phylogeny.</title>
        <authorList>
            <consortium name="Drosophila 12 Genomes Consortium"/>
            <person name="Clark A.G."/>
            <person name="Eisen M.B."/>
            <person name="Smith D.R."/>
            <person name="Bergman C.M."/>
            <person name="Oliver B."/>
            <person name="Markow T.A."/>
            <person name="Kaufman T.C."/>
            <person name="Kellis M."/>
            <person name="Gelbart W."/>
            <person name="Iyer V.N."/>
            <person name="Pollard D.A."/>
            <person name="Sackton T.B."/>
            <person name="Larracuente A.M."/>
            <person name="Singh N.D."/>
            <person name="Abad J.P."/>
            <person name="Abt D.N."/>
            <person name="Adryan B."/>
            <person name="Aguade M."/>
            <person name="Akashi H."/>
            <person name="Anderson W.W."/>
            <person name="Aquadro C.F."/>
            <person name="Ardell D.H."/>
            <person name="Arguello R."/>
            <person name="Artieri C.G."/>
            <person name="Barbash D.A."/>
            <person name="Barker D."/>
            <person name="Barsanti P."/>
            <person name="Batterham P."/>
            <person name="Batzoglou S."/>
            <person name="Begun D."/>
            <person name="Bhutkar A."/>
            <person name="Blanco E."/>
            <person name="Bosak S.A."/>
            <person name="Bradley R.K."/>
            <person name="Brand A.D."/>
            <person name="Brent M.R."/>
            <person name="Brooks A.N."/>
            <person name="Brown R.H."/>
            <person name="Butlin R.K."/>
            <person name="Caggese C."/>
            <person name="Calvi B.R."/>
            <person name="Bernardo de Carvalho A."/>
            <person name="Caspi A."/>
            <person name="Castrezana S."/>
            <person name="Celniker S.E."/>
            <person name="Chang J.L."/>
            <person name="Chapple C."/>
            <person name="Chatterji S."/>
            <person name="Chinwalla A."/>
            <person name="Civetta A."/>
            <person name="Clifton S.W."/>
            <person name="Comeron J.M."/>
            <person name="Costello J.C."/>
            <person name="Coyne J.A."/>
            <person name="Daub J."/>
            <person name="David R.G."/>
            <person name="Delcher A.L."/>
            <person name="Delehaunty K."/>
            <person name="Do C.B."/>
            <person name="Ebling H."/>
            <person name="Edwards K."/>
            <person name="Eickbush T."/>
            <person name="Evans J.D."/>
            <person name="Filipski A."/>
            <person name="Findeiss S."/>
            <person name="Freyhult E."/>
            <person name="Fulton L."/>
            <person name="Fulton R."/>
            <person name="Garcia A.C."/>
            <person name="Gardiner A."/>
            <person name="Garfield D.A."/>
            <person name="Garvin B.E."/>
            <person name="Gibson G."/>
            <person name="Gilbert D."/>
            <person name="Gnerre S."/>
            <person name="Godfrey J."/>
            <person name="Good R."/>
            <person name="Gotea V."/>
            <person name="Gravely B."/>
            <person name="Greenberg A.J."/>
            <person name="Griffiths-Jones S."/>
            <person name="Gross S."/>
            <person name="Guigo R."/>
            <person name="Gustafson E.A."/>
            <person name="Haerty W."/>
            <person name="Hahn M.W."/>
            <person name="Halligan D.L."/>
            <person name="Halpern A.L."/>
            <person name="Halter G.M."/>
            <person name="Han M.V."/>
            <person name="Heger A."/>
            <person name="Hillier L."/>
            <person name="Hinrichs A.S."/>
            <person name="Holmes I."/>
            <person name="Hoskins R.A."/>
            <person name="Hubisz M.J."/>
            <person name="Hultmark D."/>
            <person name="Huntley M.A."/>
            <person name="Jaffe D.B."/>
            <person name="Jagadeeshan S."/>
            <person name="Jeck W.R."/>
            <person name="Johnson J."/>
            <person name="Jones C.D."/>
            <person name="Jordan W.C."/>
            <person name="Karpen G.H."/>
            <person name="Kataoka E."/>
            <person name="Keightley P.D."/>
            <person name="Kheradpour P."/>
            <person name="Kirkness E.F."/>
            <person name="Koerich L.B."/>
            <person name="Kristiansen K."/>
            <person name="Kudrna D."/>
            <person name="Kulathinal R.J."/>
            <person name="Kumar S."/>
            <person name="Kwok R."/>
            <person name="Lander E."/>
            <person name="Langley C.H."/>
            <person name="Lapoint R."/>
            <person name="Lazzaro B.P."/>
            <person name="Lee S.J."/>
            <person name="Levesque L."/>
            <person name="Li R."/>
            <person name="Lin C.F."/>
            <person name="Lin M.F."/>
            <person name="Lindblad-Toh K."/>
            <person name="Llopart A."/>
            <person name="Long M."/>
            <person name="Low L."/>
            <person name="Lozovsky E."/>
            <person name="Lu J."/>
            <person name="Luo M."/>
            <person name="Machado C.A."/>
            <person name="Makalowski W."/>
            <person name="Marzo M."/>
            <person name="Matsuda M."/>
            <person name="Matzkin L."/>
            <person name="McAllister B."/>
            <person name="McBride C.S."/>
            <person name="McKernan B."/>
            <person name="McKernan K."/>
            <person name="Mendez-Lago M."/>
            <person name="Minx P."/>
            <person name="Mollenhauer M.U."/>
            <person name="Montooth K."/>
            <person name="Mount S.M."/>
            <person name="Mu X."/>
            <person name="Myers E."/>
            <person name="Negre B."/>
            <person name="Newfeld S."/>
            <person name="Nielsen R."/>
            <person name="Noor M.A."/>
            <person name="O'Grady P."/>
            <person name="Pachter L."/>
            <person name="Papaceit M."/>
            <person name="Parisi M.J."/>
            <person name="Parisi M."/>
            <person name="Parts L."/>
            <person name="Pedersen J.S."/>
            <person name="Pesole G."/>
            <person name="Phillippy A.M."/>
            <person name="Ponting C.P."/>
            <person name="Pop M."/>
            <person name="Porcelli D."/>
            <person name="Powell J.R."/>
            <person name="Prohaska S."/>
            <person name="Pruitt K."/>
            <person name="Puig M."/>
            <person name="Quesneville H."/>
            <person name="Ram K.R."/>
            <person name="Rand D."/>
            <person name="Rasmussen M.D."/>
            <person name="Reed L.K."/>
            <person name="Reenan R."/>
            <person name="Reily A."/>
            <person name="Remington K.A."/>
            <person name="Rieger T.T."/>
            <person name="Ritchie M.G."/>
            <person name="Robin C."/>
            <person name="Rogers Y.H."/>
            <person name="Rohde C."/>
            <person name="Rozas J."/>
            <person name="Rubenfield M.J."/>
            <person name="Ruiz A."/>
            <person name="Russo S."/>
            <person name="Salzberg S.L."/>
            <person name="Sanchez-Gracia A."/>
            <person name="Saranga D.J."/>
            <person name="Sato H."/>
            <person name="Schaeffer S.W."/>
            <person name="Schatz M.C."/>
            <person name="Schlenke T."/>
            <person name="Schwartz R."/>
            <person name="Segarra C."/>
            <person name="Singh R.S."/>
            <person name="Sirot L."/>
            <person name="Sirota M."/>
            <person name="Sisneros N.B."/>
            <person name="Smith C.D."/>
            <person name="Smith T.F."/>
            <person name="Spieth J."/>
            <person name="Stage D.E."/>
            <person name="Stark A."/>
            <person name="Stephan W."/>
            <person name="Strausberg R.L."/>
            <person name="Strempel S."/>
            <person name="Sturgill D."/>
            <person name="Sutton G."/>
            <person name="Sutton G.G."/>
            <person name="Tao W."/>
            <person name="Teichmann S."/>
            <person name="Tobari Y.N."/>
            <person name="Tomimura Y."/>
            <person name="Tsolas J.M."/>
            <person name="Valente V.L."/>
            <person name="Venter E."/>
            <person name="Venter J.C."/>
            <person name="Vicario S."/>
            <person name="Vieira F.G."/>
            <person name="Vilella A.J."/>
            <person name="Villasante A."/>
            <person name="Walenz B."/>
            <person name="Wang J."/>
            <person name="Wasserman M."/>
            <person name="Watts T."/>
            <person name="Wilson D."/>
            <person name="Wilson R.K."/>
            <person name="Wing R.A."/>
            <person name="Wolfner M.F."/>
            <person name="Wong A."/>
            <person name="Wong G.K."/>
            <person name="Wu C.I."/>
            <person name="Wu G."/>
            <person name="Yamamoto D."/>
            <person name="Yang H.P."/>
            <person name="Yang S.P."/>
            <person name="Yorke J.A."/>
            <person name="Yoshida K."/>
            <person name="Zdobnov E."/>
            <person name="Zhang P."/>
            <person name="Zhang Y."/>
            <person name="Zimin A.V."/>
            <person name="Baldwin J."/>
            <person name="Abdouelleil A."/>
            <person name="Abdulkadir J."/>
            <person name="Abebe A."/>
            <person name="Abera B."/>
            <person name="Abreu J."/>
            <person name="Acer S.C."/>
            <person name="Aftuck L."/>
            <person name="Alexander A."/>
            <person name="An P."/>
            <person name="Anderson E."/>
            <person name="Anderson S."/>
            <person name="Arachi H."/>
            <person name="Azer M."/>
            <person name="Bachantsang P."/>
            <person name="Barry A."/>
            <person name="Bayul T."/>
            <person name="Berlin A."/>
            <person name="Bessette D."/>
            <person name="Bloom T."/>
            <person name="Blye J."/>
            <person name="Boguslavskiy L."/>
            <person name="Bonnet C."/>
            <person name="Boukhgalter B."/>
            <person name="Bourzgui I."/>
            <person name="Brown A."/>
            <person name="Cahill P."/>
            <person name="Channer S."/>
            <person name="Cheshatsang Y."/>
            <person name="Chuda L."/>
            <person name="Citroen M."/>
            <person name="Collymore A."/>
            <person name="Cooke P."/>
            <person name="Costello M."/>
            <person name="D'Aco K."/>
            <person name="Daza R."/>
            <person name="De Haan G."/>
            <person name="DeGray S."/>
            <person name="DeMaso C."/>
            <person name="Dhargay N."/>
            <person name="Dooley K."/>
            <person name="Dooley E."/>
            <person name="Doricent M."/>
            <person name="Dorje P."/>
            <person name="Dorjee K."/>
            <person name="Dupes A."/>
            <person name="Elong R."/>
            <person name="Falk J."/>
            <person name="Farina A."/>
            <person name="Faro S."/>
            <person name="Ferguson D."/>
            <person name="Fisher S."/>
            <person name="Foley C.D."/>
            <person name="Franke A."/>
            <person name="Friedrich D."/>
            <person name="Gadbois L."/>
            <person name="Gearin G."/>
            <person name="Gearin C.R."/>
            <person name="Giannoukos G."/>
            <person name="Goode T."/>
            <person name="Graham J."/>
            <person name="Grandbois E."/>
            <person name="Grewal S."/>
            <person name="Gyaltsen K."/>
            <person name="Hafez N."/>
            <person name="Hagos B."/>
            <person name="Hall J."/>
            <person name="Henson C."/>
            <person name="Hollinger A."/>
            <person name="Honan T."/>
            <person name="Huard M.D."/>
            <person name="Hughes L."/>
            <person name="Hurhula B."/>
            <person name="Husby M.E."/>
            <person name="Kamat A."/>
            <person name="Kanga B."/>
            <person name="Kashin S."/>
            <person name="Khazanovich D."/>
            <person name="Kisner P."/>
            <person name="Lance K."/>
            <person name="Lara M."/>
            <person name="Lee W."/>
            <person name="Lennon N."/>
            <person name="Letendre F."/>
            <person name="LeVine R."/>
            <person name="Lipovsky A."/>
            <person name="Liu X."/>
            <person name="Liu J."/>
            <person name="Liu S."/>
            <person name="Lokyitsang T."/>
            <person name="Lokyitsang Y."/>
            <person name="Lubonja R."/>
            <person name="Lui A."/>
            <person name="MacDonald P."/>
            <person name="Magnisalis V."/>
            <person name="Maru K."/>
            <person name="Matthews C."/>
            <person name="McCusker W."/>
            <person name="McDonough S."/>
            <person name="Mehta T."/>
            <person name="Meldrim J."/>
            <person name="Meneus L."/>
            <person name="Mihai O."/>
            <person name="Mihalev A."/>
            <person name="Mihova T."/>
            <person name="Mittelman R."/>
            <person name="Mlenga V."/>
            <person name="Montmayeur A."/>
            <person name="Mulrain L."/>
            <person name="Navidi A."/>
            <person name="Naylor J."/>
            <person name="Negash T."/>
            <person name="Nguyen T."/>
            <person name="Nguyen N."/>
            <person name="Nicol R."/>
            <person name="Norbu C."/>
            <person name="Norbu N."/>
            <person name="Novod N."/>
            <person name="O'Neill B."/>
            <person name="Osman S."/>
            <person name="Markiewicz E."/>
            <person name="Oyono O.L."/>
            <person name="Patti C."/>
            <person name="Phunkhang P."/>
            <person name="Pierre F."/>
            <person name="Priest M."/>
            <person name="Raghuraman S."/>
            <person name="Rege F."/>
            <person name="Reyes R."/>
            <person name="Rise C."/>
            <person name="Rogov P."/>
            <person name="Ross K."/>
            <person name="Ryan E."/>
            <person name="Settipalli S."/>
            <person name="Shea T."/>
            <person name="Sherpa N."/>
            <person name="Shi L."/>
            <person name="Shih D."/>
            <person name="Sparrow T."/>
            <person name="Spaulding J."/>
            <person name="Stalker J."/>
            <person name="Stange-Thomann N."/>
            <person name="Stavropoulos S."/>
            <person name="Stone C."/>
            <person name="Strader C."/>
            <person name="Tesfaye S."/>
            <person name="Thomson T."/>
            <person name="Thoulutsang Y."/>
            <person name="Thoulutsang D."/>
            <person name="Topham K."/>
            <person name="Topping I."/>
            <person name="Tsamla T."/>
            <person name="Vassiliev H."/>
            <person name="Vo A."/>
            <person name="Wangchuk T."/>
            <person name="Wangdi T."/>
            <person name="Weiand M."/>
            <person name="Wilkinson J."/>
            <person name="Wilson A."/>
            <person name="Yadav S."/>
            <person name="Young G."/>
            <person name="Yu Q."/>
            <person name="Zembek L."/>
            <person name="Zhong D."/>
            <person name="Zimmer A."/>
            <person name="Zwirko Z."/>
            <person name="Jaffe D.B."/>
            <person name="Alvarez P."/>
            <person name="Brockman W."/>
            <person name="Butler J."/>
            <person name="Chin C."/>
            <person name="Gnerre S."/>
            <person name="Grabherr M."/>
            <person name="Kleber M."/>
            <person name="Mauceli E."/>
            <person name="MacCallum I."/>
        </authorList>
    </citation>
    <scope>NUCLEOTIDE SEQUENCE [LARGE SCALE GENOMIC DNA]</scope>
    <source>
        <strain evidence="3">Tai18E2 / Tucson 14021-0261.01</strain>
    </source>
</reference>
<reference evidence="2 3" key="2">
    <citation type="journal article" date="2007" name="PLoS Biol.">
        <title>Principles of genome evolution in the Drosophila melanogaster species group.</title>
        <authorList>
            <person name="Ranz J.M."/>
            <person name="Maurin D."/>
            <person name="Chan Y.S."/>
            <person name="von Grotthuss M."/>
            <person name="Hillier L.W."/>
            <person name="Roote J."/>
            <person name="Ashburner M."/>
            <person name="Bergman C.M."/>
        </authorList>
    </citation>
    <scope>NUCLEOTIDE SEQUENCE [LARGE SCALE GENOMIC DNA]</scope>
    <source>
        <strain evidence="3">Tai18E2 / Tucson 14021-0261.01</strain>
    </source>
</reference>
<name>A0A0R1E8L9_DROYA</name>
<dbReference type="Proteomes" id="UP000002282">
    <property type="component" value="Unassembled WGS sequence"/>
</dbReference>
<dbReference type="PROSITE" id="PS50940">
    <property type="entry name" value="CHIT_BIND_II"/>
    <property type="match status" value="2"/>
</dbReference>
<accession>A0A0R1E8L9</accession>
<proteinExistence type="predicted"/>
<dbReference type="SMART" id="SM00494">
    <property type="entry name" value="ChtBD2"/>
    <property type="match status" value="2"/>
</dbReference>
<feature type="domain" description="Chitin-binding type-2" evidence="1">
    <location>
        <begin position="111"/>
        <end position="175"/>
    </location>
</feature>
<organism evidence="2 3">
    <name type="scientific">Drosophila yakuba</name>
    <name type="common">Fruit fly</name>
    <dbReference type="NCBI Taxonomy" id="7245"/>
    <lineage>
        <taxon>Eukaryota</taxon>
        <taxon>Metazoa</taxon>
        <taxon>Ecdysozoa</taxon>
        <taxon>Arthropoda</taxon>
        <taxon>Hexapoda</taxon>
        <taxon>Insecta</taxon>
        <taxon>Pterygota</taxon>
        <taxon>Neoptera</taxon>
        <taxon>Endopterygota</taxon>
        <taxon>Diptera</taxon>
        <taxon>Brachycera</taxon>
        <taxon>Muscomorpha</taxon>
        <taxon>Ephydroidea</taxon>
        <taxon>Drosophilidae</taxon>
        <taxon>Drosophila</taxon>
        <taxon>Sophophora</taxon>
    </lineage>
</organism>
<dbReference type="AlphaFoldDB" id="A0A0R1E8L9"/>
<dbReference type="EMBL" id="CH894293">
    <property type="protein sequence ID" value="KRK05579.1"/>
    <property type="molecule type" value="Genomic_DNA"/>
</dbReference>
<protein>
    <recommendedName>
        <fullName evidence="1">Chitin-binding type-2 domain-containing protein</fullName>
    </recommendedName>
</protein>
<dbReference type="KEGG" id="dya:Dyak_GE27595"/>
<evidence type="ECO:0000313" key="3">
    <source>
        <dbReference type="Proteomes" id="UP000002282"/>
    </source>
</evidence>
<keyword evidence="3" id="KW-1185">Reference proteome</keyword>
<evidence type="ECO:0000259" key="1">
    <source>
        <dbReference type="PROSITE" id="PS50940"/>
    </source>
</evidence>
<dbReference type="InterPro" id="IPR036508">
    <property type="entry name" value="Chitin-bd_dom_sf"/>
</dbReference>
<evidence type="ECO:0000313" key="2">
    <source>
        <dbReference type="EMBL" id="KRK05579.1"/>
    </source>
</evidence>
<dbReference type="Gene3D" id="2.170.140.10">
    <property type="entry name" value="Chitin binding domain"/>
    <property type="match status" value="1"/>
</dbReference>
<dbReference type="GO" id="GO:0008061">
    <property type="term" value="F:chitin binding"/>
    <property type="evidence" value="ECO:0007669"/>
    <property type="project" value="InterPro"/>
</dbReference>
<dbReference type="Pfam" id="PF01607">
    <property type="entry name" value="CBM_14"/>
    <property type="match status" value="2"/>
</dbReference>